<evidence type="ECO:0000313" key="3">
    <source>
        <dbReference type="Proteomes" id="UP000001208"/>
    </source>
</evidence>
<dbReference type="STRING" id="517418.Ctha_0799"/>
<keyword evidence="3" id="KW-1185">Reference proteome</keyword>
<name>B3QWQ3_CHLT3</name>
<dbReference type="OrthoDB" id="1521843at2"/>
<dbReference type="HOGENOM" id="CLU_355197_0_0_10"/>
<dbReference type="KEGG" id="cts:Ctha_0799"/>
<dbReference type="AlphaFoldDB" id="B3QWQ3"/>
<dbReference type="EMBL" id="CP001100">
    <property type="protein sequence ID" value="ACF13267.1"/>
    <property type="molecule type" value="Genomic_DNA"/>
</dbReference>
<protein>
    <submittedName>
        <fullName evidence="2">Uncharacterized protein</fullName>
    </submittedName>
</protein>
<proteinExistence type="predicted"/>
<dbReference type="Proteomes" id="UP000001208">
    <property type="component" value="Chromosome"/>
</dbReference>
<dbReference type="RefSeq" id="WP_012499351.1">
    <property type="nucleotide sequence ID" value="NC_011026.1"/>
</dbReference>
<accession>B3QWQ3</accession>
<keyword evidence="1" id="KW-0732">Signal</keyword>
<feature type="chain" id="PRO_5002795874" evidence="1">
    <location>
        <begin position="24"/>
        <end position="884"/>
    </location>
</feature>
<feature type="signal peptide" evidence="1">
    <location>
        <begin position="1"/>
        <end position="23"/>
    </location>
</feature>
<sequence length="884" mass="98137">MKTKLLIAVLWLLSAGFSVVASAQNRQIFVKNSDAIEGAPLTIEVETPGNFIITKTLLFYKTAVSSEFKQVEAIPKGNSYIATIPGKDVMMPSIEYYVRSTLSDNSEVTYPEVSPVQSPVNLTVKPAQQNMDILVISPVPGESVNEEEVLISFSYYSISETVDLSSAKLMVDGYDVTDEAIITENLITYLPESLDPGPHRTVFEISDKDGKLLGSVGTSFSTTTDREGSVFETNPLRVNSDSWVELRNETIADSSVFYGRFNTNLDINYKSVGLRGYMYLTTEEDEDLQPSNRFFLRATTPILDGSLGDIFPDYNYYVANGLRVRGFEVNAHLGPFALDVINGNTARNVDPKLGNDVLTISSSNPDFEDSLTVWKGNGYVVIDSTGGLYTLRYLETAGTYERKLTTVRAGLNSDVFQWDLQYLKSKDQIDGLNYYGTEPQENAVLGMSFRLSPVPNRFELFADGAFSITNTDISSGSISPEDLDSLVQDDISQTIEDNFPGGYSGLTDIITINENLLPLNPLDLSSVAFRAGTVMNFLNNYLRFVYVRQGENYNSFGLSYYQPDIQGFQFFDRLRLFDNKLFLAVNVERMTDNLLNKKDILVYSELGDSSTVSGTTTRKLYKGSISFFPGLNLPNLRFDYSVQNNTNDLPLAYYTLDAQDQLELQSGLLSQIDNQTKTLTFDINQTFNILNGHMLTVGLTTSFTQQDDKRNLSGVDSLITDTRAAIDAYETDQSVDTTYADDLYVVRQKYSSRTISLTSSLTFPSSLRVTFGFTNVFSKYPTQAYGLAAVQNINEMASQTFSSLSSGVSYAFFNQKLRPSARLSWTFGDYERTVLGLSSTYDITPSMYLTGDLSFLFIGASESAGIDSATDVVASVRYQITFGN</sequence>
<organism evidence="2 3">
    <name type="scientific">Chloroherpeton thalassium (strain ATCC 35110 / GB-78)</name>
    <dbReference type="NCBI Taxonomy" id="517418"/>
    <lineage>
        <taxon>Bacteria</taxon>
        <taxon>Pseudomonadati</taxon>
        <taxon>Chlorobiota</taxon>
        <taxon>Chlorobiia</taxon>
        <taxon>Chlorobiales</taxon>
        <taxon>Chloroherpetonaceae</taxon>
        <taxon>Chloroherpeton</taxon>
    </lineage>
</organism>
<evidence type="ECO:0000256" key="1">
    <source>
        <dbReference type="SAM" id="SignalP"/>
    </source>
</evidence>
<dbReference type="eggNOG" id="ENOG5032WAR">
    <property type="taxonomic scope" value="Bacteria"/>
</dbReference>
<evidence type="ECO:0000313" key="2">
    <source>
        <dbReference type="EMBL" id="ACF13267.1"/>
    </source>
</evidence>
<gene>
    <name evidence="2" type="ordered locus">Ctha_0799</name>
</gene>
<reference evidence="2 3" key="1">
    <citation type="submission" date="2008-06" db="EMBL/GenBank/DDBJ databases">
        <title>Complete sequence of Chloroherpeton thalassium ATCC 35110.</title>
        <authorList>
            <consortium name="US DOE Joint Genome Institute"/>
            <person name="Lucas S."/>
            <person name="Copeland A."/>
            <person name="Lapidus A."/>
            <person name="Glavina del Rio T."/>
            <person name="Dalin E."/>
            <person name="Tice H."/>
            <person name="Bruce D."/>
            <person name="Goodwin L."/>
            <person name="Pitluck S."/>
            <person name="Schmutz J."/>
            <person name="Larimer F."/>
            <person name="Land M."/>
            <person name="Hauser L."/>
            <person name="Kyrpides N."/>
            <person name="Mikhailova N."/>
            <person name="Liu Z."/>
            <person name="Li T."/>
            <person name="Zhao F."/>
            <person name="Overmann J."/>
            <person name="Bryant D.A."/>
            <person name="Richardson P."/>
        </authorList>
    </citation>
    <scope>NUCLEOTIDE SEQUENCE [LARGE SCALE GENOMIC DNA]</scope>
    <source>
        <strain evidence="3">ATCC 35110 / GB-78</strain>
    </source>
</reference>